<keyword evidence="6 13" id="KW-0812">Transmembrane</keyword>
<evidence type="ECO:0000256" key="5">
    <source>
        <dbReference type="ARBA" id="ARBA00022617"/>
    </source>
</evidence>
<evidence type="ECO:0000256" key="10">
    <source>
        <dbReference type="ARBA" id="ARBA00023004"/>
    </source>
</evidence>
<sequence>MRSDTTFAHPKYPLSMRLLHWTRAVLILGLILSGWYMTGLPEETTPMKIFDFFYSNHKQFGVLVWLLAIVHLAIRWKNRRILPQTPETLTRWETLLSHAVHRLIILLTIVTPILGYSMSSTFTESDGVPFFFFGHLPEIFPKNDDVSHLLGTLHAYSAYVLLALIVLHMIGAFKHRLQDKNGQTDVLPRML</sequence>
<dbReference type="InterPro" id="IPR011577">
    <property type="entry name" value="Cyt_b561_bac/Ni-Hgenase"/>
</dbReference>
<evidence type="ECO:0000313" key="16">
    <source>
        <dbReference type="Proteomes" id="UP000198924"/>
    </source>
</evidence>
<name>A0A1I4AT13_9GAMM</name>
<dbReference type="EMBL" id="FOSH01000015">
    <property type="protein sequence ID" value="SFK58859.1"/>
    <property type="molecule type" value="Genomic_DNA"/>
</dbReference>
<dbReference type="Pfam" id="PF01292">
    <property type="entry name" value="Ni_hydr_CYTB"/>
    <property type="match status" value="1"/>
</dbReference>
<keyword evidence="7" id="KW-0479">Metal-binding</keyword>
<proteinExistence type="inferred from homology"/>
<dbReference type="SUPFAM" id="SSF81342">
    <property type="entry name" value="Transmembrane di-heme cytochromes"/>
    <property type="match status" value="1"/>
</dbReference>
<comment type="cofactor">
    <cofactor evidence="1">
        <name>heme b</name>
        <dbReference type="ChEBI" id="CHEBI:60344"/>
    </cofactor>
</comment>
<keyword evidence="8" id="KW-0249">Electron transport</keyword>
<dbReference type="GO" id="GO:0009055">
    <property type="term" value="F:electron transfer activity"/>
    <property type="evidence" value="ECO:0007669"/>
    <property type="project" value="InterPro"/>
</dbReference>
<dbReference type="STRING" id="45496.SAMN04488079_11569"/>
<keyword evidence="16" id="KW-1185">Reference proteome</keyword>
<dbReference type="GO" id="GO:0046872">
    <property type="term" value="F:metal ion binding"/>
    <property type="evidence" value="ECO:0007669"/>
    <property type="project" value="UniProtKB-KW"/>
</dbReference>
<gene>
    <name evidence="15" type="ORF">SAMN04488079_11569</name>
</gene>
<evidence type="ECO:0000256" key="8">
    <source>
        <dbReference type="ARBA" id="ARBA00022982"/>
    </source>
</evidence>
<evidence type="ECO:0000256" key="9">
    <source>
        <dbReference type="ARBA" id="ARBA00022989"/>
    </source>
</evidence>
<evidence type="ECO:0000256" key="13">
    <source>
        <dbReference type="SAM" id="Phobius"/>
    </source>
</evidence>
<keyword evidence="3" id="KW-0813">Transport</keyword>
<dbReference type="RefSeq" id="WP_091715099.1">
    <property type="nucleotide sequence ID" value="NZ_FOSH01000015.1"/>
</dbReference>
<feature type="transmembrane region" description="Helical" evidence="13">
    <location>
        <begin position="95"/>
        <end position="116"/>
    </location>
</feature>
<dbReference type="GO" id="GO:0022904">
    <property type="term" value="P:respiratory electron transport chain"/>
    <property type="evidence" value="ECO:0007669"/>
    <property type="project" value="InterPro"/>
</dbReference>
<dbReference type="Proteomes" id="UP000198924">
    <property type="component" value="Unassembled WGS sequence"/>
</dbReference>
<accession>A0A1I4AT13</accession>
<keyword evidence="10" id="KW-0408">Iron</keyword>
<evidence type="ECO:0000259" key="14">
    <source>
        <dbReference type="Pfam" id="PF01292"/>
    </source>
</evidence>
<protein>
    <submittedName>
        <fullName evidence="15">Cytochrome b561</fullName>
    </submittedName>
</protein>
<dbReference type="Gene3D" id="1.20.950.20">
    <property type="entry name" value="Transmembrane di-heme cytochromes, Chain C"/>
    <property type="match status" value="1"/>
</dbReference>
<evidence type="ECO:0000256" key="1">
    <source>
        <dbReference type="ARBA" id="ARBA00001970"/>
    </source>
</evidence>
<keyword evidence="4" id="KW-1003">Cell membrane</keyword>
<evidence type="ECO:0000256" key="7">
    <source>
        <dbReference type="ARBA" id="ARBA00022723"/>
    </source>
</evidence>
<feature type="transmembrane region" description="Helical" evidence="13">
    <location>
        <begin position="21"/>
        <end position="38"/>
    </location>
</feature>
<comment type="similarity">
    <text evidence="12">Belongs to the cytochrome b561 family.</text>
</comment>
<keyword evidence="11 13" id="KW-0472">Membrane</keyword>
<dbReference type="InterPro" id="IPR052168">
    <property type="entry name" value="Cytochrome_b561_oxidase"/>
</dbReference>
<evidence type="ECO:0000256" key="3">
    <source>
        <dbReference type="ARBA" id="ARBA00022448"/>
    </source>
</evidence>
<reference evidence="16" key="1">
    <citation type="submission" date="2016-10" db="EMBL/GenBank/DDBJ databases">
        <authorList>
            <person name="Varghese N."/>
            <person name="Submissions S."/>
        </authorList>
    </citation>
    <scope>NUCLEOTIDE SEQUENCE [LARGE SCALE GENOMIC DNA]</scope>
    <source>
        <strain evidence="16">DSM 11578</strain>
    </source>
</reference>
<dbReference type="PANTHER" id="PTHR30529:SF1">
    <property type="entry name" value="CYTOCHROME B561 HOMOLOG 2"/>
    <property type="match status" value="1"/>
</dbReference>
<evidence type="ECO:0000256" key="2">
    <source>
        <dbReference type="ARBA" id="ARBA00004651"/>
    </source>
</evidence>
<dbReference type="GO" id="GO:0020037">
    <property type="term" value="F:heme binding"/>
    <property type="evidence" value="ECO:0007669"/>
    <property type="project" value="TreeGrafter"/>
</dbReference>
<evidence type="ECO:0000256" key="12">
    <source>
        <dbReference type="ARBA" id="ARBA00037975"/>
    </source>
</evidence>
<dbReference type="InterPro" id="IPR016174">
    <property type="entry name" value="Di-haem_cyt_TM"/>
</dbReference>
<dbReference type="OrthoDB" id="9793784at2"/>
<evidence type="ECO:0000256" key="6">
    <source>
        <dbReference type="ARBA" id="ARBA00022692"/>
    </source>
</evidence>
<evidence type="ECO:0000313" key="15">
    <source>
        <dbReference type="EMBL" id="SFK58859.1"/>
    </source>
</evidence>
<feature type="transmembrane region" description="Helical" evidence="13">
    <location>
        <begin position="153"/>
        <end position="173"/>
    </location>
</feature>
<feature type="transmembrane region" description="Helical" evidence="13">
    <location>
        <begin position="58"/>
        <end position="74"/>
    </location>
</feature>
<evidence type="ECO:0000256" key="11">
    <source>
        <dbReference type="ARBA" id="ARBA00023136"/>
    </source>
</evidence>
<dbReference type="PANTHER" id="PTHR30529">
    <property type="entry name" value="CYTOCHROME B561"/>
    <property type="match status" value="1"/>
</dbReference>
<keyword evidence="5" id="KW-0349">Heme</keyword>
<feature type="domain" description="Cytochrome b561 bacterial/Ni-hydrogenase" evidence="14">
    <location>
        <begin position="12"/>
        <end position="181"/>
    </location>
</feature>
<organism evidence="15 16">
    <name type="scientific">Methylophaga sulfidovorans</name>
    <dbReference type="NCBI Taxonomy" id="45496"/>
    <lineage>
        <taxon>Bacteria</taxon>
        <taxon>Pseudomonadati</taxon>
        <taxon>Pseudomonadota</taxon>
        <taxon>Gammaproteobacteria</taxon>
        <taxon>Thiotrichales</taxon>
        <taxon>Piscirickettsiaceae</taxon>
        <taxon>Methylophaga</taxon>
    </lineage>
</organism>
<dbReference type="GO" id="GO:0005886">
    <property type="term" value="C:plasma membrane"/>
    <property type="evidence" value="ECO:0007669"/>
    <property type="project" value="UniProtKB-SubCell"/>
</dbReference>
<comment type="subcellular location">
    <subcellularLocation>
        <location evidence="2">Cell membrane</location>
        <topology evidence="2">Multi-pass membrane protein</topology>
    </subcellularLocation>
</comment>
<dbReference type="AlphaFoldDB" id="A0A1I4AT13"/>
<evidence type="ECO:0000256" key="4">
    <source>
        <dbReference type="ARBA" id="ARBA00022475"/>
    </source>
</evidence>
<keyword evidence="9 13" id="KW-1133">Transmembrane helix</keyword>